<dbReference type="OMA" id="REMLHMV"/>
<evidence type="ECO:0000313" key="5">
    <source>
        <dbReference type="Proteomes" id="UP000016934"/>
    </source>
</evidence>
<evidence type="ECO:0000256" key="1">
    <source>
        <dbReference type="ARBA" id="ARBA00023002"/>
    </source>
</evidence>
<name>M2SDJ7_COCSN</name>
<dbReference type="InterPro" id="IPR006108">
    <property type="entry name" value="3HC_DH_C"/>
</dbReference>
<dbReference type="eggNOG" id="KOG1215">
    <property type="taxonomic scope" value="Eukaryota"/>
</dbReference>
<dbReference type="InterPro" id="IPR013328">
    <property type="entry name" value="6PGD_dom2"/>
</dbReference>
<evidence type="ECO:0000259" key="3">
    <source>
        <dbReference type="Pfam" id="PF02737"/>
    </source>
</evidence>
<dbReference type="InterPro" id="IPR008927">
    <property type="entry name" value="6-PGluconate_DH-like_C_sf"/>
</dbReference>
<dbReference type="InterPro" id="IPR006176">
    <property type="entry name" value="3-OHacyl-CoA_DH_NAD-bd"/>
</dbReference>
<dbReference type="SUPFAM" id="SSF51735">
    <property type="entry name" value="NAD(P)-binding Rossmann-fold domains"/>
    <property type="match status" value="1"/>
</dbReference>
<dbReference type="InterPro" id="IPR000033">
    <property type="entry name" value="LDLR_classB_rpt"/>
</dbReference>
<protein>
    <recommendedName>
        <fullName evidence="6">3-hydroxyacyl-CoA dehydrogenase NAD binding domain-containing protein</fullName>
    </recommendedName>
</protein>
<dbReference type="Pfam" id="PF00725">
    <property type="entry name" value="3HCDH"/>
    <property type="match status" value="1"/>
</dbReference>
<dbReference type="GO" id="GO:0006631">
    <property type="term" value="P:fatty acid metabolic process"/>
    <property type="evidence" value="ECO:0007669"/>
    <property type="project" value="InterPro"/>
</dbReference>
<dbReference type="SMART" id="SM00135">
    <property type="entry name" value="LY"/>
    <property type="match status" value="3"/>
</dbReference>
<evidence type="ECO:0008006" key="6">
    <source>
        <dbReference type="Google" id="ProtNLM"/>
    </source>
</evidence>
<dbReference type="GO" id="GO:0016616">
    <property type="term" value="F:oxidoreductase activity, acting on the CH-OH group of donors, NAD or NADP as acceptor"/>
    <property type="evidence" value="ECO:0007669"/>
    <property type="project" value="InterPro"/>
</dbReference>
<dbReference type="HOGENOM" id="CLU_031652_0_0_1"/>
<gene>
    <name evidence="4" type="ORF">COCSADRAFT_202813</name>
</gene>
<evidence type="ECO:0000313" key="4">
    <source>
        <dbReference type="EMBL" id="EMD60560.1"/>
    </source>
</evidence>
<keyword evidence="1" id="KW-0560">Oxidoreductase</keyword>
<dbReference type="Gene3D" id="1.10.1040.10">
    <property type="entry name" value="N-(1-d-carboxylethyl)-l-norvaline Dehydrogenase, domain 2"/>
    <property type="match status" value="1"/>
</dbReference>
<evidence type="ECO:0000259" key="2">
    <source>
        <dbReference type="Pfam" id="PF00725"/>
    </source>
</evidence>
<dbReference type="STRING" id="665912.M2SDJ7"/>
<sequence>MPHSTTSVPIQHITVIGSGSIGASWAALFLAQGLKVTAFDINPAAEATLRKLVKNALPVLKSLDLLKNSNTSPEDITFTTDLATALKNADFVQENGPERLDLKQQLFNNMAALVRPDTIIATSSSGLTCTSIQSGMGADTHPDRIVIGHPFNPPHLIPLVEVVGGEQTAPQTIERTMAFYTAIGKKAVHVKKEVVGHIANRLQAALMREMLHMVQNDICSISDIDDAMAYGPGLRWGIMGPNALFHLAGGEQGAQHMANHLLGPLTTWWAQKDPVLDDDLRKKWVEGTTEAVAERKFDDLVTQRDSELVRLLNLRKESYQIIKLGHSTAHIMPSITELSQKAPSKQRLYILDASLSSHNHSGGRIVSCNTDGSDLQPVVSPLPTLPDGVTIDHNNGTMWWTNMGTALSTDTGSIETASLDGSNRRIIVPTGTKGVWTPKQITLAKESRTLYWCDREGMKVMRMPLATEEPEVLISTGDPHIVADTADMRNWCVGIAVDEQRGWFYWTQKGASKGNAGAIYRARIDNTEVREKVFENLPEPIDLELDEENAVLYWTDRGDPPRGNTLNRAFVGGGEESIGGIKILASRFHETIGLALDLGKDVVYLSDLAGGVYAVDLQTQKKKVLFPELGDLTGIALA</sequence>
<proteinExistence type="predicted"/>
<reference evidence="5" key="2">
    <citation type="journal article" date="2013" name="PLoS Genet.">
        <title>Comparative genome structure, secondary metabolite, and effector coding capacity across Cochliobolus pathogens.</title>
        <authorList>
            <person name="Condon B.J."/>
            <person name="Leng Y."/>
            <person name="Wu D."/>
            <person name="Bushley K.E."/>
            <person name="Ohm R.A."/>
            <person name="Otillar R."/>
            <person name="Martin J."/>
            <person name="Schackwitz W."/>
            <person name="Grimwood J."/>
            <person name="MohdZainudin N."/>
            <person name="Xue C."/>
            <person name="Wang R."/>
            <person name="Manning V.A."/>
            <person name="Dhillon B."/>
            <person name="Tu Z.J."/>
            <person name="Steffenson B.J."/>
            <person name="Salamov A."/>
            <person name="Sun H."/>
            <person name="Lowry S."/>
            <person name="LaButti K."/>
            <person name="Han J."/>
            <person name="Copeland A."/>
            <person name="Lindquist E."/>
            <person name="Barry K."/>
            <person name="Schmutz J."/>
            <person name="Baker S.E."/>
            <person name="Ciuffetti L.M."/>
            <person name="Grigoriev I.V."/>
            <person name="Zhong S."/>
            <person name="Turgeon B.G."/>
        </authorList>
    </citation>
    <scope>NUCLEOTIDE SEQUENCE [LARGE SCALE GENOMIC DNA]</scope>
    <source>
        <strain evidence="5">ND90Pr / ATCC 201652</strain>
    </source>
</reference>
<dbReference type="PANTHER" id="PTHR48075:SF5">
    <property type="entry name" value="3-HYDROXYBUTYRYL-COA DEHYDROGENASE"/>
    <property type="match status" value="1"/>
</dbReference>
<accession>M2SDJ7</accession>
<dbReference type="SUPFAM" id="SSF48179">
    <property type="entry name" value="6-phosphogluconate dehydrogenase C-terminal domain-like"/>
    <property type="match status" value="1"/>
</dbReference>
<dbReference type="GeneID" id="19134235"/>
<reference evidence="4 5" key="1">
    <citation type="journal article" date="2012" name="PLoS Pathog.">
        <title>Diverse lifestyles and strategies of plant pathogenesis encoded in the genomes of eighteen Dothideomycetes fungi.</title>
        <authorList>
            <person name="Ohm R.A."/>
            <person name="Feau N."/>
            <person name="Henrissat B."/>
            <person name="Schoch C.L."/>
            <person name="Horwitz B.A."/>
            <person name="Barry K.W."/>
            <person name="Condon B.J."/>
            <person name="Copeland A.C."/>
            <person name="Dhillon B."/>
            <person name="Glaser F."/>
            <person name="Hesse C.N."/>
            <person name="Kosti I."/>
            <person name="LaButti K."/>
            <person name="Lindquist E.A."/>
            <person name="Lucas S."/>
            <person name="Salamov A.A."/>
            <person name="Bradshaw R.E."/>
            <person name="Ciuffetti L."/>
            <person name="Hamelin R.C."/>
            <person name="Kema G.H.J."/>
            <person name="Lawrence C."/>
            <person name="Scott J.A."/>
            <person name="Spatafora J.W."/>
            <person name="Turgeon B.G."/>
            <person name="de Wit P.J.G.M."/>
            <person name="Zhong S."/>
            <person name="Goodwin S.B."/>
            <person name="Grigoriev I.V."/>
        </authorList>
    </citation>
    <scope>NUCLEOTIDE SEQUENCE [LARGE SCALE GENOMIC DNA]</scope>
    <source>
        <strain evidence="5">ND90Pr / ATCC 201652</strain>
    </source>
</reference>
<dbReference type="KEGG" id="bsc:COCSADRAFT_202813"/>
<dbReference type="PANTHER" id="PTHR48075">
    <property type="entry name" value="3-HYDROXYACYL-COA DEHYDROGENASE FAMILY PROTEIN"/>
    <property type="match status" value="1"/>
</dbReference>
<dbReference type="eggNOG" id="KOG2305">
    <property type="taxonomic scope" value="Eukaryota"/>
</dbReference>
<feature type="domain" description="3-hydroxyacyl-CoA dehydrogenase C-terminal" evidence="2">
    <location>
        <begin position="196"/>
        <end position="261"/>
    </location>
</feature>
<dbReference type="OrthoDB" id="2021159at2759"/>
<organism evidence="4 5">
    <name type="scientific">Cochliobolus sativus (strain ND90Pr / ATCC 201652)</name>
    <name type="common">Common root rot and spot blotch fungus</name>
    <name type="synonym">Bipolaris sorokiniana</name>
    <dbReference type="NCBI Taxonomy" id="665912"/>
    <lineage>
        <taxon>Eukaryota</taxon>
        <taxon>Fungi</taxon>
        <taxon>Dikarya</taxon>
        <taxon>Ascomycota</taxon>
        <taxon>Pezizomycotina</taxon>
        <taxon>Dothideomycetes</taxon>
        <taxon>Pleosporomycetidae</taxon>
        <taxon>Pleosporales</taxon>
        <taxon>Pleosporineae</taxon>
        <taxon>Pleosporaceae</taxon>
        <taxon>Bipolaris</taxon>
    </lineage>
</organism>
<keyword evidence="5" id="KW-1185">Reference proteome</keyword>
<dbReference type="EMBL" id="KB445650">
    <property type="protein sequence ID" value="EMD60560.1"/>
    <property type="molecule type" value="Genomic_DNA"/>
</dbReference>
<dbReference type="InterPro" id="IPR036291">
    <property type="entry name" value="NAD(P)-bd_dom_sf"/>
</dbReference>
<dbReference type="Proteomes" id="UP000016934">
    <property type="component" value="Unassembled WGS sequence"/>
</dbReference>
<dbReference type="GO" id="GO:0070403">
    <property type="term" value="F:NAD+ binding"/>
    <property type="evidence" value="ECO:0007669"/>
    <property type="project" value="InterPro"/>
</dbReference>
<feature type="domain" description="3-hydroxyacyl-CoA dehydrogenase NAD binding" evidence="3">
    <location>
        <begin position="12"/>
        <end position="192"/>
    </location>
</feature>
<dbReference type="SUPFAM" id="SSF101898">
    <property type="entry name" value="NHL repeat"/>
    <property type="match status" value="1"/>
</dbReference>
<dbReference type="RefSeq" id="XP_007703876.1">
    <property type="nucleotide sequence ID" value="XM_007705686.1"/>
</dbReference>
<dbReference type="Pfam" id="PF02737">
    <property type="entry name" value="3HCDH_N"/>
    <property type="match status" value="1"/>
</dbReference>
<dbReference type="Gene3D" id="2.120.10.30">
    <property type="entry name" value="TolB, C-terminal domain"/>
    <property type="match status" value="2"/>
</dbReference>
<dbReference type="InterPro" id="IPR011042">
    <property type="entry name" value="6-blade_b-propeller_TolB-like"/>
</dbReference>
<dbReference type="SUPFAM" id="SSF63825">
    <property type="entry name" value="YWTD domain"/>
    <property type="match status" value="1"/>
</dbReference>
<dbReference type="Gene3D" id="3.40.50.720">
    <property type="entry name" value="NAD(P)-binding Rossmann-like Domain"/>
    <property type="match status" value="1"/>
</dbReference>
<dbReference type="AlphaFoldDB" id="M2SDJ7"/>